<evidence type="ECO:0000313" key="3">
    <source>
        <dbReference type="Proteomes" id="UP000004259"/>
    </source>
</evidence>
<protein>
    <submittedName>
        <fullName evidence="2">Putative lipoprotein</fullName>
    </submittedName>
</protein>
<evidence type="ECO:0000313" key="2">
    <source>
        <dbReference type="EMBL" id="EGC03587.1"/>
    </source>
</evidence>
<dbReference type="OrthoDB" id="1821399at2"/>
<organism evidence="2 3">
    <name type="scientific">Ruminococcus albus 8</name>
    <dbReference type="NCBI Taxonomy" id="246199"/>
    <lineage>
        <taxon>Bacteria</taxon>
        <taxon>Bacillati</taxon>
        <taxon>Bacillota</taxon>
        <taxon>Clostridia</taxon>
        <taxon>Eubacteriales</taxon>
        <taxon>Oscillospiraceae</taxon>
        <taxon>Ruminococcus</taxon>
    </lineage>
</organism>
<dbReference type="STRING" id="246199.CUS_7915"/>
<comment type="caution">
    <text evidence="2">The sequence shown here is derived from an EMBL/GenBank/DDBJ whole genome shotgun (WGS) entry which is preliminary data.</text>
</comment>
<dbReference type="Proteomes" id="UP000004259">
    <property type="component" value="Unassembled WGS sequence"/>
</dbReference>
<dbReference type="EMBL" id="ADKM02000062">
    <property type="protein sequence ID" value="EGC03587.1"/>
    <property type="molecule type" value="Genomic_DNA"/>
</dbReference>
<gene>
    <name evidence="2" type="ORF">CUS_7915</name>
</gene>
<feature type="signal peptide" evidence="1">
    <location>
        <begin position="1"/>
        <end position="22"/>
    </location>
</feature>
<reference evidence="2 3" key="1">
    <citation type="submission" date="2011-02" db="EMBL/GenBank/DDBJ databases">
        <authorList>
            <person name="Nelson K.E."/>
            <person name="Sutton G."/>
            <person name="Torralba M."/>
            <person name="Durkin S."/>
            <person name="Harkins D."/>
            <person name="Montgomery R."/>
            <person name="Ziemer C."/>
            <person name="Klaassens E."/>
            <person name="Ocuiv P."/>
            <person name="Morrison M."/>
        </authorList>
    </citation>
    <scope>NUCLEOTIDE SEQUENCE [LARGE SCALE GENOMIC DNA]</scope>
    <source>
        <strain evidence="2 3">8</strain>
    </source>
</reference>
<keyword evidence="1" id="KW-0732">Signal</keyword>
<dbReference type="PROSITE" id="PS51257">
    <property type="entry name" value="PROKAR_LIPOPROTEIN"/>
    <property type="match status" value="1"/>
</dbReference>
<sequence>MKKLFALVMVTVLAALMTACYADGRGTYFPDSGEMQKNLTDKGYNVSIEDTDSGEHLMGGKGDTFIEFYWLDSPDDAKGLSDELAAHHANYKELRSITNSDEHGNIVFCSNGSAMDDAGIQIVEVKVGD</sequence>
<accession>E9SAF3</accession>
<proteinExistence type="predicted"/>
<evidence type="ECO:0000256" key="1">
    <source>
        <dbReference type="SAM" id="SignalP"/>
    </source>
</evidence>
<name>E9SAF3_RUMAL</name>
<keyword evidence="3" id="KW-1185">Reference proteome</keyword>
<keyword evidence="2" id="KW-0449">Lipoprotein</keyword>
<dbReference type="AlphaFoldDB" id="E9SAF3"/>
<dbReference type="RefSeq" id="WP_002848336.1">
    <property type="nucleotide sequence ID" value="NZ_ADKM02000062.1"/>
</dbReference>
<feature type="chain" id="PRO_5039349951" evidence="1">
    <location>
        <begin position="23"/>
        <end position="129"/>
    </location>
</feature>